<evidence type="ECO:0000313" key="3">
    <source>
        <dbReference type="Proteomes" id="UP000176005"/>
    </source>
</evidence>
<proteinExistence type="predicted"/>
<name>A0A1E7L3U3_9ACTN</name>
<dbReference type="RefSeq" id="WP_070017498.1">
    <property type="nucleotide sequence ID" value="NZ_LJGW01000264.1"/>
</dbReference>
<protein>
    <recommendedName>
        <fullName evidence="4">Endonuclease/exonuclease/phosphatase domain-containing protein</fullName>
    </recommendedName>
</protein>
<evidence type="ECO:0008006" key="4">
    <source>
        <dbReference type="Google" id="ProtNLM"/>
    </source>
</evidence>
<reference evidence="2 3" key="1">
    <citation type="journal article" date="2016" name="Front. Microbiol.">
        <title>Comparative Genomics Analysis of Streptomyces Species Reveals Their Adaptation to the Marine Environment and Their Diversity at the Genomic Level.</title>
        <authorList>
            <person name="Tian X."/>
            <person name="Zhang Z."/>
            <person name="Yang T."/>
            <person name="Chen M."/>
            <person name="Li J."/>
            <person name="Chen F."/>
            <person name="Yang J."/>
            <person name="Li W."/>
            <person name="Zhang B."/>
            <person name="Zhang Z."/>
            <person name="Wu J."/>
            <person name="Zhang C."/>
            <person name="Long L."/>
            <person name="Xiao J."/>
        </authorList>
    </citation>
    <scope>NUCLEOTIDE SEQUENCE [LARGE SCALE GENOMIC DNA]</scope>
    <source>
        <strain evidence="2 3">SCSIO 10429</strain>
    </source>
</reference>
<dbReference type="Proteomes" id="UP000176005">
    <property type="component" value="Unassembled WGS sequence"/>
</dbReference>
<dbReference type="AlphaFoldDB" id="A0A1E7L3U3"/>
<gene>
    <name evidence="2" type="ORF">AN218_15620</name>
</gene>
<dbReference type="PATRIC" id="fig|518642.10.peg.3607"/>
<sequence>MALRRRTLRNLTGGALLAAAVLATPFIAHGAPGTGEAGPDGGAAREGSRTAAAGDSLRIYSNNMENLVRNHSGGSCTRISGPEHLKSVLVDDEGKTGTDGVEAPDLLVLQQLRGKGQAEAYADQLSAKFGLPAGTYKAVVSAEDPPEWGGSHHCDSSALGDLKKKQTNGLIYNTRRLGLASGDVSKYWSAGWLKPGTAYGDGKGCTLYKPPNNDDGAANEHKWRRTSAIAARFTVKGTGTSVFAATMHLPQENAKHACGGEGDKGIGGSGIRLGADATRLLKDSDVRVVGIDANRTGIAADTLSEYGMKSYGSKPTDGSRKIDYLFVRGSVGSSPVDHTVGSTESNHLALYGFVGL</sequence>
<keyword evidence="1" id="KW-0732">Signal</keyword>
<evidence type="ECO:0000313" key="2">
    <source>
        <dbReference type="EMBL" id="OEV10862.1"/>
    </source>
</evidence>
<feature type="signal peptide" evidence="1">
    <location>
        <begin position="1"/>
        <end position="30"/>
    </location>
</feature>
<feature type="chain" id="PRO_5009197036" description="Endonuclease/exonuclease/phosphatase domain-containing protein" evidence="1">
    <location>
        <begin position="31"/>
        <end position="356"/>
    </location>
</feature>
<dbReference type="EMBL" id="LJGW01000264">
    <property type="protein sequence ID" value="OEV10862.1"/>
    <property type="molecule type" value="Genomic_DNA"/>
</dbReference>
<evidence type="ECO:0000256" key="1">
    <source>
        <dbReference type="SAM" id="SignalP"/>
    </source>
</evidence>
<keyword evidence="3" id="KW-1185">Reference proteome</keyword>
<comment type="caution">
    <text evidence="2">The sequence shown here is derived from an EMBL/GenBank/DDBJ whole genome shotgun (WGS) entry which is preliminary data.</text>
</comment>
<organism evidence="2 3">
    <name type="scientific">Streptomyces nanshensis</name>
    <dbReference type="NCBI Taxonomy" id="518642"/>
    <lineage>
        <taxon>Bacteria</taxon>
        <taxon>Bacillati</taxon>
        <taxon>Actinomycetota</taxon>
        <taxon>Actinomycetes</taxon>
        <taxon>Kitasatosporales</taxon>
        <taxon>Streptomycetaceae</taxon>
        <taxon>Streptomyces</taxon>
    </lineage>
</organism>
<accession>A0A1E7L3U3</accession>